<feature type="transmembrane region" description="Helical" evidence="7">
    <location>
        <begin position="21"/>
        <end position="42"/>
    </location>
</feature>
<dbReference type="PANTHER" id="PTHR30151:SF7">
    <property type="entry name" value="NITRATE IMPORT PERMEASE PROTEIN NRTB"/>
    <property type="match status" value="1"/>
</dbReference>
<dbReference type="OrthoDB" id="8138334at2"/>
<dbReference type="Gene3D" id="1.10.3720.10">
    <property type="entry name" value="MetI-like"/>
    <property type="match status" value="1"/>
</dbReference>
<dbReference type="InterPro" id="IPR000515">
    <property type="entry name" value="MetI-like"/>
</dbReference>
<evidence type="ECO:0000313" key="10">
    <source>
        <dbReference type="Proteomes" id="UP000243073"/>
    </source>
</evidence>
<feature type="transmembrane region" description="Helical" evidence="7">
    <location>
        <begin position="118"/>
        <end position="140"/>
    </location>
</feature>
<feature type="transmembrane region" description="Helical" evidence="7">
    <location>
        <begin position="283"/>
        <end position="301"/>
    </location>
</feature>
<evidence type="ECO:0000313" key="9">
    <source>
        <dbReference type="EMBL" id="OIN03835.1"/>
    </source>
</evidence>
<reference evidence="9 10" key="1">
    <citation type="submission" date="2016-07" db="EMBL/GenBank/DDBJ databases">
        <title>Draft Genome Sequence of Oceanisphaera psychrotolerans, isolated from coastal sediment samples.</title>
        <authorList>
            <person name="Zhuo S."/>
            <person name="Ruan Z."/>
        </authorList>
    </citation>
    <scope>NUCLEOTIDE SEQUENCE [LARGE SCALE GENOMIC DNA]</scope>
    <source>
        <strain evidence="9 10">LAM-WHM-ZC</strain>
    </source>
</reference>
<comment type="similarity">
    <text evidence="7">Belongs to the binding-protein-dependent transport system permease family.</text>
</comment>
<evidence type="ECO:0000259" key="8">
    <source>
        <dbReference type="PROSITE" id="PS50928"/>
    </source>
</evidence>
<proteinExistence type="inferred from homology"/>
<comment type="subcellular location">
    <subcellularLocation>
        <location evidence="1 7">Cell membrane</location>
        <topology evidence="1 7">Multi-pass membrane protein</topology>
    </subcellularLocation>
</comment>
<dbReference type="SUPFAM" id="SSF161098">
    <property type="entry name" value="MetI-like"/>
    <property type="match status" value="1"/>
</dbReference>
<name>A0A1J4Q950_9GAMM</name>
<dbReference type="STRING" id="1414654.BFR47_07190"/>
<evidence type="ECO:0000256" key="7">
    <source>
        <dbReference type="RuleBase" id="RU363032"/>
    </source>
</evidence>
<keyword evidence="5 7" id="KW-1133">Transmembrane helix</keyword>
<gene>
    <name evidence="9" type="ORF">BFR47_07190</name>
</gene>
<keyword evidence="4 7" id="KW-0812">Transmembrane</keyword>
<feature type="transmembrane region" description="Helical" evidence="7">
    <location>
        <begin position="232"/>
        <end position="263"/>
    </location>
</feature>
<evidence type="ECO:0000256" key="2">
    <source>
        <dbReference type="ARBA" id="ARBA00022448"/>
    </source>
</evidence>
<keyword evidence="3" id="KW-1003">Cell membrane</keyword>
<accession>A0A1J4Q950</accession>
<dbReference type="AlphaFoldDB" id="A0A1J4Q950"/>
<keyword evidence="6 7" id="KW-0472">Membrane</keyword>
<dbReference type="PROSITE" id="PS50928">
    <property type="entry name" value="ABC_TM1"/>
    <property type="match status" value="1"/>
</dbReference>
<evidence type="ECO:0000256" key="3">
    <source>
        <dbReference type="ARBA" id="ARBA00022475"/>
    </source>
</evidence>
<comment type="caution">
    <text evidence="9">The sequence shown here is derived from an EMBL/GenBank/DDBJ whole genome shotgun (WGS) entry which is preliminary data.</text>
</comment>
<dbReference type="CDD" id="cd06261">
    <property type="entry name" value="TM_PBP2"/>
    <property type="match status" value="1"/>
</dbReference>
<evidence type="ECO:0000256" key="1">
    <source>
        <dbReference type="ARBA" id="ARBA00004651"/>
    </source>
</evidence>
<dbReference type="Pfam" id="PF00528">
    <property type="entry name" value="BPD_transp_1"/>
    <property type="match status" value="1"/>
</dbReference>
<keyword evidence="10" id="KW-1185">Reference proteome</keyword>
<dbReference type="PANTHER" id="PTHR30151">
    <property type="entry name" value="ALKANE SULFONATE ABC TRANSPORTER-RELATED, MEMBRANE SUBUNIT"/>
    <property type="match status" value="1"/>
</dbReference>
<dbReference type="GO" id="GO:0005886">
    <property type="term" value="C:plasma membrane"/>
    <property type="evidence" value="ECO:0007669"/>
    <property type="project" value="UniProtKB-SubCell"/>
</dbReference>
<evidence type="ECO:0000256" key="4">
    <source>
        <dbReference type="ARBA" id="ARBA00022692"/>
    </source>
</evidence>
<feature type="transmembrane region" description="Helical" evidence="7">
    <location>
        <begin position="185"/>
        <end position="211"/>
    </location>
</feature>
<keyword evidence="2 7" id="KW-0813">Transport</keyword>
<dbReference type="EMBL" id="MDKE01000070">
    <property type="protein sequence ID" value="OIN03835.1"/>
    <property type="molecule type" value="Genomic_DNA"/>
</dbReference>
<dbReference type="InterPro" id="IPR035906">
    <property type="entry name" value="MetI-like_sf"/>
</dbReference>
<protein>
    <submittedName>
        <fullName evidence="9">Nitrate ABC transporter permease</fullName>
    </submittedName>
</protein>
<organism evidence="9 10">
    <name type="scientific">Oceanisphaera psychrotolerans</name>
    <dbReference type="NCBI Taxonomy" id="1414654"/>
    <lineage>
        <taxon>Bacteria</taxon>
        <taxon>Pseudomonadati</taxon>
        <taxon>Pseudomonadota</taxon>
        <taxon>Gammaproteobacteria</taxon>
        <taxon>Aeromonadales</taxon>
        <taxon>Aeromonadaceae</taxon>
        <taxon>Oceanisphaera</taxon>
    </lineage>
</organism>
<evidence type="ECO:0000256" key="6">
    <source>
        <dbReference type="ARBA" id="ARBA00023136"/>
    </source>
</evidence>
<evidence type="ECO:0000256" key="5">
    <source>
        <dbReference type="ARBA" id="ARBA00022989"/>
    </source>
</evidence>
<sequence>MNSITLPRLTALFSLRQLSRTLIPLLGITGFLLMWHLLAAQVTTSLGTLPGPVQTGQQFSNLVQEHQAERDRERAFYDRQIARNLAIKAENPDAKVRVRSFTGRPTFFDQIVTSLKTVAAGFVLAMAIAIPAGIALGLNGKLYQAMNPVVQLLKPVSPLAWLPLVTIVVSALYVSPEPLVSKSFLISLVTVTLCSLWPMLINTAVGVANMDKDLINVSKMLRLSSLTHVRQIVLPSAIPMIFTGMRLSLGVAWMVLIAAEMLAQNPGLGKFVWDEFQNGSSDSMARIMVAVVVIGLIGYLLDRLMLALQQQLSWDKSSASR</sequence>
<feature type="transmembrane region" description="Helical" evidence="7">
    <location>
        <begin position="152"/>
        <end position="173"/>
    </location>
</feature>
<dbReference type="Proteomes" id="UP000243073">
    <property type="component" value="Unassembled WGS sequence"/>
</dbReference>
<feature type="domain" description="ABC transmembrane type-1" evidence="8">
    <location>
        <begin position="111"/>
        <end position="305"/>
    </location>
</feature>
<dbReference type="GO" id="GO:0055085">
    <property type="term" value="P:transmembrane transport"/>
    <property type="evidence" value="ECO:0007669"/>
    <property type="project" value="InterPro"/>
</dbReference>